<evidence type="ECO:0000256" key="2">
    <source>
        <dbReference type="ARBA" id="ARBA00012438"/>
    </source>
</evidence>
<dbReference type="InterPro" id="IPR003661">
    <property type="entry name" value="HisK_dim/P_dom"/>
</dbReference>
<dbReference type="InterPro" id="IPR003594">
    <property type="entry name" value="HATPase_dom"/>
</dbReference>
<dbReference type="PANTHER" id="PTHR43065:SF48">
    <property type="entry name" value="HISTIDINE KINASE"/>
    <property type="match status" value="1"/>
</dbReference>
<keyword evidence="6" id="KW-0175">Coiled coil</keyword>
<reference evidence="9" key="2">
    <citation type="submission" date="2019-11" db="EMBL/GenBank/DDBJ databases">
        <title>Improved Assembly of Tolypothrix boutellei genome.</title>
        <authorList>
            <person name="Sarangi A.N."/>
            <person name="Mukherjee M."/>
            <person name="Ghosh S."/>
            <person name="Singh D."/>
            <person name="Das A."/>
            <person name="Kant S."/>
            <person name="Prusty A."/>
            <person name="Tripathy S."/>
        </authorList>
    </citation>
    <scope>NUCLEOTIDE SEQUENCE</scope>
    <source>
        <strain evidence="9">VB521301</strain>
    </source>
</reference>
<evidence type="ECO:0000313" key="9">
    <source>
        <dbReference type="EMBL" id="KAF3887509.1"/>
    </source>
</evidence>
<evidence type="ECO:0000256" key="7">
    <source>
        <dbReference type="SAM" id="Phobius"/>
    </source>
</evidence>
<feature type="domain" description="Histidine kinase" evidence="8">
    <location>
        <begin position="189"/>
        <end position="458"/>
    </location>
</feature>
<dbReference type="AlphaFoldDB" id="A0A0C1R7I1"/>
<dbReference type="EMBL" id="JHEG02000043">
    <property type="protein sequence ID" value="KIE11638.1"/>
    <property type="molecule type" value="Genomic_DNA"/>
</dbReference>
<dbReference type="Pfam" id="PF02518">
    <property type="entry name" value="HATPase_c"/>
    <property type="match status" value="1"/>
</dbReference>
<evidence type="ECO:0000256" key="4">
    <source>
        <dbReference type="ARBA" id="ARBA00022777"/>
    </source>
</evidence>
<keyword evidence="11" id="KW-1185">Reference proteome</keyword>
<sequence length="462" mass="52332">MFYKLFMPIAFIPHGHCYLWNPGLVWLNILSDSCIAIAYYSIPLVLCYFVRKRQDLPFPGIFLLFGTFIVACGTTHVMEIWTLWHPIYWVSGLLKALTAIISLYTAITLVPLVPLALALPSPESLKKINLELEQEINERKKIEEALRIVSQQEREKATQLEITLEELTRTQSVLIHNEKMVGLGQLVAGVAHEINNPVSFIYGNVAHAQIYAQSLLELIKLYQQYYPNPVAEIQQKRDGIELDFIAEDFSRLLISMTAGARRISQIVFSLRNFSRLGEDTLKKVNIHEGIDSALLILHHRLQQHETREIQVITNYGDLPLIECYPSQLNQVFMNILNNAIDALAEIHTKEIELDGAIKVIQPIIEISTCIKKYNEKSQNMEEQDYAVINIADNGCGIKPSIQQKVFDPFFTTKSPGKGTGLGLSISYQIVVNQHKGKLWCHSETHLGTTFVIELPITSSSPH</sequence>
<dbReference type="SMART" id="SM00387">
    <property type="entry name" value="HATPase_c"/>
    <property type="match status" value="1"/>
</dbReference>
<dbReference type="SUPFAM" id="SSF47384">
    <property type="entry name" value="Homodimeric domain of signal transducing histidine kinase"/>
    <property type="match status" value="1"/>
</dbReference>
<dbReference type="OrthoDB" id="9808408at2"/>
<keyword evidence="7" id="KW-0812">Transmembrane</keyword>
<evidence type="ECO:0000256" key="6">
    <source>
        <dbReference type="SAM" id="Coils"/>
    </source>
</evidence>
<keyword evidence="7" id="KW-0472">Membrane</keyword>
<dbReference type="GO" id="GO:0000155">
    <property type="term" value="F:phosphorelay sensor kinase activity"/>
    <property type="evidence" value="ECO:0007669"/>
    <property type="project" value="InterPro"/>
</dbReference>
<dbReference type="CDD" id="cd00082">
    <property type="entry name" value="HisKA"/>
    <property type="match status" value="1"/>
</dbReference>
<comment type="catalytic activity">
    <reaction evidence="1">
        <text>ATP + protein L-histidine = ADP + protein N-phospho-L-histidine.</text>
        <dbReference type="EC" id="2.7.13.3"/>
    </reaction>
</comment>
<proteinExistence type="predicted"/>
<dbReference type="InterPro" id="IPR036890">
    <property type="entry name" value="HATPase_C_sf"/>
</dbReference>
<evidence type="ECO:0000256" key="5">
    <source>
        <dbReference type="ARBA" id="ARBA00023012"/>
    </source>
</evidence>
<dbReference type="EC" id="2.7.13.3" evidence="2"/>
<dbReference type="SUPFAM" id="SSF55874">
    <property type="entry name" value="ATPase domain of HSP90 chaperone/DNA topoisomerase II/histidine kinase"/>
    <property type="match status" value="1"/>
</dbReference>
<feature type="transmembrane region" description="Helical" evidence="7">
    <location>
        <begin position="29"/>
        <end position="50"/>
    </location>
</feature>
<evidence type="ECO:0000256" key="3">
    <source>
        <dbReference type="ARBA" id="ARBA00022553"/>
    </source>
</evidence>
<dbReference type="PRINTS" id="PR00344">
    <property type="entry name" value="BCTRLSENSOR"/>
</dbReference>
<dbReference type="Gene3D" id="1.10.287.130">
    <property type="match status" value="1"/>
</dbReference>
<evidence type="ECO:0000259" key="8">
    <source>
        <dbReference type="PROSITE" id="PS50109"/>
    </source>
</evidence>
<evidence type="ECO:0000313" key="10">
    <source>
        <dbReference type="EMBL" id="KIE11638.1"/>
    </source>
</evidence>
<comment type="caution">
    <text evidence="10">The sequence shown here is derived from an EMBL/GenBank/DDBJ whole genome shotgun (WGS) entry which is preliminary data.</text>
</comment>
<keyword evidence="4 9" id="KW-0808">Transferase</keyword>
<feature type="transmembrane region" description="Helical" evidence="7">
    <location>
        <begin position="96"/>
        <end position="119"/>
    </location>
</feature>
<keyword evidence="7" id="KW-1133">Transmembrane helix</keyword>
<gene>
    <name evidence="10" type="ORF">DA73_0214090</name>
    <name evidence="9" type="ORF">DA73_0400019970</name>
</gene>
<reference evidence="10" key="1">
    <citation type="journal article" date="2015" name="Genome Announc.">
        <title>Draft Genome Sequence of Tolypothrix boutellei Strain VB521301.</title>
        <authorList>
            <person name="Chandrababunaidu M.M."/>
            <person name="Singh D."/>
            <person name="Sen D."/>
            <person name="Bhan S."/>
            <person name="Das S."/>
            <person name="Gupta A."/>
            <person name="Adhikary S.P."/>
            <person name="Tripathy S."/>
        </authorList>
    </citation>
    <scope>NUCLEOTIDE SEQUENCE</scope>
    <source>
        <strain evidence="10">VB521301</strain>
    </source>
</reference>
<dbReference type="InterPro" id="IPR058544">
    <property type="entry name" value="ETR1_N"/>
</dbReference>
<dbReference type="PANTHER" id="PTHR43065">
    <property type="entry name" value="SENSOR HISTIDINE KINASE"/>
    <property type="match status" value="1"/>
</dbReference>
<name>A0A0C1R7I1_9CYAN</name>
<dbReference type="Proteomes" id="UP000029738">
    <property type="component" value="Unassembled WGS sequence"/>
</dbReference>
<keyword evidence="5" id="KW-0902">Two-component regulatory system</keyword>
<evidence type="ECO:0000313" key="11">
    <source>
        <dbReference type="Proteomes" id="UP000029738"/>
    </source>
</evidence>
<dbReference type="STRING" id="1479485.DA73_0214090"/>
<dbReference type="EMBL" id="JHEG04000001">
    <property type="protein sequence ID" value="KAF3887509.1"/>
    <property type="molecule type" value="Genomic_DNA"/>
</dbReference>
<accession>A0A0C1R7I1</accession>
<keyword evidence="4 9" id="KW-0418">Kinase</keyword>
<dbReference type="InterPro" id="IPR036097">
    <property type="entry name" value="HisK_dim/P_sf"/>
</dbReference>
<dbReference type="InterPro" id="IPR004358">
    <property type="entry name" value="Sig_transdc_His_kin-like_C"/>
</dbReference>
<feature type="coiled-coil region" evidence="6">
    <location>
        <begin position="125"/>
        <end position="170"/>
    </location>
</feature>
<dbReference type="Pfam" id="PF25487">
    <property type="entry name" value="ETR1_N"/>
    <property type="match status" value="1"/>
</dbReference>
<protein>
    <recommendedName>
        <fullName evidence="2">histidine kinase</fullName>
        <ecNumber evidence="2">2.7.13.3</ecNumber>
    </recommendedName>
</protein>
<feature type="transmembrane region" description="Helical" evidence="7">
    <location>
        <begin position="62"/>
        <end position="84"/>
    </location>
</feature>
<keyword evidence="3" id="KW-0597">Phosphoprotein</keyword>
<evidence type="ECO:0000256" key="1">
    <source>
        <dbReference type="ARBA" id="ARBA00000085"/>
    </source>
</evidence>
<organism evidence="10">
    <name type="scientific">Tolypothrix bouteillei VB521301</name>
    <dbReference type="NCBI Taxonomy" id="1479485"/>
    <lineage>
        <taxon>Bacteria</taxon>
        <taxon>Bacillati</taxon>
        <taxon>Cyanobacteriota</taxon>
        <taxon>Cyanophyceae</taxon>
        <taxon>Nostocales</taxon>
        <taxon>Tolypothrichaceae</taxon>
        <taxon>Tolypothrix</taxon>
    </lineage>
</organism>
<dbReference type="InterPro" id="IPR005467">
    <property type="entry name" value="His_kinase_dom"/>
</dbReference>
<dbReference type="PROSITE" id="PS50109">
    <property type="entry name" value="HIS_KIN"/>
    <property type="match status" value="1"/>
</dbReference>
<dbReference type="Gene3D" id="3.30.565.10">
    <property type="entry name" value="Histidine kinase-like ATPase, C-terminal domain"/>
    <property type="match status" value="1"/>
</dbReference>